<gene>
    <name evidence="4" type="ORF">CCOS01_11491</name>
</gene>
<keyword evidence="1" id="KW-0560">Oxidoreductase</keyword>
<dbReference type="RefSeq" id="XP_060309475.1">
    <property type="nucleotide sequence ID" value="XM_060459644.1"/>
</dbReference>
<evidence type="ECO:0000313" key="5">
    <source>
        <dbReference type="Proteomes" id="UP001240678"/>
    </source>
</evidence>
<dbReference type="CDD" id="cd05227">
    <property type="entry name" value="AR_SDR_e"/>
    <property type="match status" value="1"/>
</dbReference>
<protein>
    <submittedName>
        <fullName evidence="4">Ketoreductase</fullName>
    </submittedName>
</protein>
<name>A0AAJ0DX75_9PEZI</name>
<evidence type="ECO:0000256" key="2">
    <source>
        <dbReference type="ARBA" id="ARBA00023445"/>
    </source>
</evidence>
<organism evidence="4 5">
    <name type="scientific">Colletotrichum costaricense</name>
    <dbReference type="NCBI Taxonomy" id="1209916"/>
    <lineage>
        <taxon>Eukaryota</taxon>
        <taxon>Fungi</taxon>
        <taxon>Dikarya</taxon>
        <taxon>Ascomycota</taxon>
        <taxon>Pezizomycotina</taxon>
        <taxon>Sordariomycetes</taxon>
        <taxon>Hypocreomycetidae</taxon>
        <taxon>Glomerellales</taxon>
        <taxon>Glomerellaceae</taxon>
        <taxon>Colletotrichum</taxon>
        <taxon>Colletotrichum acutatum species complex</taxon>
    </lineage>
</organism>
<evidence type="ECO:0000259" key="3">
    <source>
        <dbReference type="Pfam" id="PF01370"/>
    </source>
</evidence>
<comment type="similarity">
    <text evidence="2">Belongs to the NAD(P)-dependent epimerase/dehydratase family. Dihydroflavonol-4-reductase subfamily.</text>
</comment>
<accession>A0AAJ0DX75</accession>
<dbReference type="SUPFAM" id="SSF51735">
    <property type="entry name" value="NAD(P)-binding Rossmann-fold domains"/>
    <property type="match status" value="1"/>
</dbReference>
<evidence type="ECO:0000313" key="4">
    <source>
        <dbReference type="EMBL" id="KAK1518671.1"/>
    </source>
</evidence>
<comment type="caution">
    <text evidence="4">The sequence shown here is derived from an EMBL/GenBank/DDBJ whole genome shotgun (WGS) entry which is preliminary data.</text>
</comment>
<proteinExistence type="inferred from homology"/>
<dbReference type="GeneID" id="85343191"/>
<sequence>MTKVLVTGGTGFVAGHVIDTLLKRGHSVITTVRSQEKAQAVLDAYTDVSHDIFNTVIVPDIAAHGAFEGLSSLGLEAVIHVASPFHYNVTDPKKDLIDPAVLGTTGVLKAIKDSCPNVKRVVVTSSFAAILNPGLASMGAEKTYSEEDWSPVTLEDAYSNVMMAYVASKVFAERAAWNFVETEKPSFTLSTICPPMIYGPVKLPVKSLSAINTSNQLLAEVILGKHKAGLPPTGLPLWVDVRDVALAHVRAIEVQGAGGKRFLTTAGFYSNEEMANALWNSFPSMREKLPEPGSYGGAPSPALRSFGYNTSRAKEILGLQWTPYERTVVDSTISLDGLEE</sequence>
<dbReference type="Proteomes" id="UP001240678">
    <property type="component" value="Unassembled WGS sequence"/>
</dbReference>
<dbReference type="FunFam" id="3.40.50.720:FF:000191">
    <property type="entry name" value="Methylglyoxal reductase (NADPH-dependent)"/>
    <property type="match status" value="1"/>
</dbReference>
<dbReference type="PANTHER" id="PTHR10366:SF564">
    <property type="entry name" value="STEROL-4-ALPHA-CARBOXYLATE 3-DEHYDROGENASE, DECARBOXYLATING"/>
    <property type="match status" value="1"/>
</dbReference>
<dbReference type="InterPro" id="IPR036291">
    <property type="entry name" value="NAD(P)-bd_dom_sf"/>
</dbReference>
<dbReference type="InterPro" id="IPR001509">
    <property type="entry name" value="Epimerase_deHydtase"/>
</dbReference>
<reference evidence="4 5" key="1">
    <citation type="submission" date="2016-10" db="EMBL/GenBank/DDBJ databases">
        <title>The genome sequence of Colletotrichum fioriniae PJ7.</title>
        <authorList>
            <person name="Baroncelli R."/>
        </authorList>
    </citation>
    <scope>NUCLEOTIDE SEQUENCE [LARGE SCALE GENOMIC DNA]</scope>
    <source>
        <strain evidence="4 5">IMI 309622</strain>
    </source>
</reference>
<dbReference type="AlphaFoldDB" id="A0AAJ0DX75"/>
<dbReference type="PANTHER" id="PTHR10366">
    <property type="entry name" value="NAD DEPENDENT EPIMERASE/DEHYDRATASE"/>
    <property type="match status" value="1"/>
</dbReference>
<dbReference type="GO" id="GO:0016616">
    <property type="term" value="F:oxidoreductase activity, acting on the CH-OH group of donors, NAD or NADP as acceptor"/>
    <property type="evidence" value="ECO:0007669"/>
    <property type="project" value="TreeGrafter"/>
</dbReference>
<evidence type="ECO:0000256" key="1">
    <source>
        <dbReference type="ARBA" id="ARBA00023002"/>
    </source>
</evidence>
<dbReference type="Gene3D" id="3.40.50.720">
    <property type="entry name" value="NAD(P)-binding Rossmann-like Domain"/>
    <property type="match status" value="1"/>
</dbReference>
<keyword evidence="5" id="KW-1185">Reference proteome</keyword>
<dbReference type="Pfam" id="PF01370">
    <property type="entry name" value="Epimerase"/>
    <property type="match status" value="1"/>
</dbReference>
<dbReference type="InterPro" id="IPR050425">
    <property type="entry name" value="NAD(P)_dehydrat-like"/>
</dbReference>
<feature type="domain" description="NAD-dependent epimerase/dehydratase" evidence="3">
    <location>
        <begin position="4"/>
        <end position="254"/>
    </location>
</feature>
<dbReference type="EMBL" id="MOOE01000013">
    <property type="protein sequence ID" value="KAK1518671.1"/>
    <property type="molecule type" value="Genomic_DNA"/>
</dbReference>